<dbReference type="RefSeq" id="WP_226394813.1">
    <property type="nucleotide sequence ID" value="NZ_JADCKL010000004.1"/>
</dbReference>
<dbReference type="InterPro" id="IPR038071">
    <property type="entry name" value="UROD/MetE-like_sf"/>
</dbReference>
<evidence type="ECO:0000313" key="2">
    <source>
        <dbReference type="EMBL" id="MBE5063150.1"/>
    </source>
</evidence>
<dbReference type="InterPro" id="IPR000257">
    <property type="entry name" value="Uroporphyrinogen_deCOase"/>
</dbReference>
<dbReference type="EMBL" id="JADCKL010000004">
    <property type="protein sequence ID" value="MBE5063150.1"/>
    <property type="molecule type" value="Genomic_DNA"/>
</dbReference>
<dbReference type="InterPro" id="IPR052024">
    <property type="entry name" value="Methanogen_methyltrans"/>
</dbReference>
<keyword evidence="3" id="KW-1185">Reference proteome</keyword>
<feature type="domain" description="Uroporphyrinogen decarboxylase (URO-D)" evidence="1">
    <location>
        <begin position="100"/>
        <end position="352"/>
    </location>
</feature>
<dbReference type="SUPFAM" id="SSF51726">
    <property type="entry name" value="UROD/MetE-like"/>
    <property type="match status" value="1"/>
</dbReference>
<organism evidence="2 3">
    <name type="scientific">Claveliimonas monacensis</name>
    <dbReference type="NCBI Taxonomy" id="2779351"/>
    <lineage>
        <taxon>Bacteria</taxon>
        <taxon>Bacillati</taxon>
        <taxon>Bacillota</taxon>
        <taxon>Clostridia</taxon>
        <taxon>Lachnospirales</taxon>
        <taxon>Lachnospiraceae</taxon>
        <taxon>Claveliimonas</taxon>
    </lineage>
</organism>
<dbReference type="Gene3D" id="3.20.20.210">
    <property type="match status" value="1"/>
</dbReference>
<reference evidence="2 3" key="1">
    <citation type="submission" date="2020-10" db="EMBL/GenBank/DDBJ databases">
        <title>ChiBAC.</title>
        <authorList>
            <person name="Zenner C."/>
            <person name="Hitch T.C.A."/>
            <person name="Clavel T."/>
        </authorList>
    </citation>
    <scope>NUCLEOTIDE SEQUENCE [LARGE SCALE GENOMIC DNA]</scope>
    <source>
        <strain evidence="2 3">DSM 108991</strain>
    </source>
</reference>
<name>A0ABR9RKN6_9FIRM</name>
<dbReference type="Pfam" id="PF01208">
    <property type="entry name" value="URO-D"/>
    <property type="match status" value="1"/>
</dbReference>
<dbReference type="Proteomes" id="UP000758652">
    <property type="component" value="Unassembled WGS sequence"/>
</dbReference>
<evidence type="ECO:0000313" key="3">
    <source>
        <dbReference type="Proteomes" id="UP000758652"/>
    </source>
</evidence>
<sequence>MTPRENLLHLLRREGYETVPVEFMLCPSLEKSFQEEIGGPGADYMEYFGMPWRRVGELIPEDTDITRFYPYYDEIKDNMEIDEWGVGHESSPTSMHMTKMHHPLEDAEEVEEIESYPIPVYTEEKNVWVKDRVKELHEKGLASVGNMQCTIWETAWYIRGMENLMMDMLSDEELAEAVFDMVEKMSTDRALIYAKAGVDILYLGDDIGMQHSIMMSEEMYSQWLYPRLKRLISKVKEVRPDIIVIYHSCGYIEPFINYLIDAGIDVLNPIQAECMEFKEIYEKYGDRISFHGTIGTQTVMPFGTPEEVKENVWGNLDIAGEKGGLMVAPTHLLEPEVPWANILAYAEACREYKKK</sequence>
<dbReference type="PANTHER" id="PTHR47099">
    <property type="entry name" value="METHYLCOBAMIDE:COM METHYLTRANSFERASE MTBA"/>
    <property type="match status" value="1"/>
</dbReference>
<comment type="caution">
    <text evidence="2">The sequence shown here is derived from an EMBL/GenBank/DDBJ whole genome shotgun (WGS) entry which is preliminary data.</text>
</comment>
<evidence type="ECO:0000259" key="1">
    <source>
        <dbReference type="Pfam" id="PF01208"/>
    </source>
</evidence>
<protein>
    <recommendedName>
        <fullName evidence="1">Uroporphyrinogen decarboxylase (URO-D) domain-containing protein</fullName>
    </recommendedName>
</protein>
<proteinExistence type="predicted"/>
<gene>
    <name evidence="2" type="ORF">INF30_07735</name>
</gene>
<accession>A0ABR9RKN6</accession>
<dbReference type="PANTHER" id="PTHR47099:SF1">
    <property type="entry name" value="METHYLCOBAMIDE:COM METHYLTRANSFERASE MTBA"/>
    <property type="match status" value="1"/>
</dbReference>